<reference evidence="1" key="1">
    <citation type="submission" date="2015-01" db="EMBL/GenBank/DDBJ databases">
        <title>Comparative genome analysis of Bacillus coagulans HM-08, Clostridium butyricum HM-68, Bacillus subtilis HM-66 and Bacillus licheniformis BL-09.</title>
        <authorList>
            <person name="Zhang H."/>
        </authorList>
    </citation>
    <scope>NUCLEOTIDE SEQUENCE [LARGE SCALE GENOMIC DNA]</scope>
    <source>
        <strain evidence="1">HM-08</strain>
    </source>
</reference>
<reference evidence="2" key="4">
    <citation type="submission" date="2016-01" db="EMBL/GenBank/DDBJ databases">
        <authorList>
            <person name="Oliw E.H."/>
        </authorList>
    </citation>
    <scope>NUCLEOTIDE SEQUENCE [LARGE SCALE GENOMIC DNA]</scope>
    <source>
        <strain evidence="2">GED7749B</strain>
    </source>
</reference>
<dbReference type="AlphaFoldDB" id="A0A0C5C8L8"/>
<reference evidence="3" key="2">
    <citation type="submission" date="2015-01" db="EMBL/GenBank/DDBJ databases">
        <title>Comparative genome analysis of Bacillus coagulans HM-08, Clostridium butyricum HM-68, Bacillus subtilis HM-66 and Bacillus paralicheniformis BL-09.</title>
        <authorList>
            <person name="Zhang H."/>
        </authorList>
    </citation>
    <scope>NUCLEOTIDE SEQUENCE [LARGE SCALE GENOMIC DNA]</scope>
    <source>
        <strain evidence="3">HM-08</strain>
    </source>
</reference>
<evidence type="ECO:0000313" key="1">
    <source>
        <dbReference type="EMBL" id="AJO23009.1"/>
    </source>
</evidence>
<dbReference type="Proteomes" id="UP000032024">
    <property type="component" value="Chromosome"/>
</dbReference>
<proteinExistence type="predicted"/>
<dbReference type="PATRIC" id="fig|1398.18.peg.2208"/>
<reference evidence="4" key="3">
    <citation type="submission" date="2016-01" db="EMBL/GenBank/DDBJ databases">
        <authorList>
            <person name="Mitreva M."/>
            <person name="Pepin K.H."/>
            <person name="Mihindukulasuriya K.A."/>
            <person name="Fulton R."/>
            <person name="Fronick C."/>
            <person name="O'Laughlin M."/>
            <person name="Miner T."/>
            <person name="Herter B."/>
            <person name="Rosa B.A."/>
            <person name="Cordes M."/>
            <person name="Tomlinson C."/>
            <person name="Wollam A."/>
            <person name="Palsikar V.B."/>
            <person name="Mardis E.R."/>
            <person name="Wilson R.K."/>
        </authorList>
    </citation>
    <scope>NUCLEOTIDE SEQUENCE [LARGE SCALE GENOMIC DNA]</scope>
    <source>
        <strain evidence="4">GED7749B</strain>
    </source>
</reference>
<sequence length="43" mass="5176">MFFIMFLAHCVIFIKSALKPFHFYKMESRFISTVHPAKPAKEW</sequence>
<gene>
    <name evidence="2" type="ORF">HMPREF3213_02172</name>
    <name evidence="1" type="ORF">SB48_HM08orf03496</name>
</gene>
<evidence type="ECO:0000313" key="2">
    <source>
        <dbReference type="EMBL" id="KWZ81019.1"/>
    </source>
</evidence>
<evidence type="ECO:0000313" key="3">
    <source>
        <dbReference type="Proteomes" id="UP000032024"/>
    </source>
</evidence>
<keyword evidence="3" id="KW-1185">Reference proteome</keyword>
<dbReference type="Proteomes" id="UP000070376">
    <property type="component" value="Unassembled WGS sequence"/>
</dbReference>
<dbReference type="EMBL" id="LRPN01000083">
    <property type="protein sequence ID" value="KWZ81019.1"/>
    <property type="molecule type" value="Genomic_DNA"/>
</dbReference>
<organism evidence="2 4">
    <name type="scientific">Heyndrickxia coagulans</name>
    <name type="common">Weizmannia coagulans</name>
    <dbReference type="NCBI Taxonomy" id="1398"/>
    <lineage>
        <taxon>Bacteria</taxon>
        <taxon>Bacillati</taxon>
        <taxon>Bacillota</taxon>
        <taxon>Bacilli</taxon>
        <taxon>Bacillales</taxon>
        <taxon>Bacillaceae</taxon>
        <taxon>Heyndrickxia</taxon>
    </lineage>
</organism>
<name>A0A0C5C8L8_HEYCO</name>
<dbReference type="EMBL" id="CP010525">
    <property type="protein sequence ID" value="AJO23009.1"/>
    <property type="molecule type" value="Genomic_DNA"/>
</dbReference>
<protein>
    <submittedName>
        <fullName evidence="2">Uncharacterized protein</fullName>
    </submittedName>
</protein>
<evidence type="ECO:0000313" key="4">
    <source>
        <dbReference type="Proteomes" id="UP000070376"/>
    </source>
</evidence>
<accession>A0A0C5C8L8</accession>